<evidence type="ECO:0000256" key="1">
    <source>
        <dbReference type="SAM" id="Phobius"/>
    </source>
</evidence>
<feature type="transmembrane region" description="Helical" evidence="1">
    <location>
        <begin position="157"/>
        <end position="180"/>
    </location>
</feature>
<evidence type="ECO:0008006" key="4">
    <source>
        <dbReference type="Google" id="ProtNLM"/>
    </source>
</evidence>
<reference evidence="2 3" key="1">
    <citation type="submission" date="2019-02" db="EMBL/GenBank/DDBJ databases">
        <title>Genome sequencing of the rare red list fungi Phellinidium pouzarii.</title>
        <authorList>
            <person name="Buettner E."/>
            <person name="Kellner H."/>
        </authorList>
    </citation>
    <scope>NUCLEOTIDE SEQUENCE [LARGE SCALE GENOMIC DNA]</scope>
    <source>
        <strain evidence="2 3">DSM 108285</strain>
    </source>
</reference>
<organism evidence="2 3">
    <name type="scientific">Phellinidium pouzarii</name>
    <dbReference type="NCBI Taxonomy" id="167371"/>
    <lineage>
        <taxon>Eukaryota</taxon>
        <taxon>Fungi</taxon>
        <taxon>Dikarya</taxon>
        <taxon>Basidiomycota</taxon>
        <taxon>Agaricomycotina</taxon>
        <taxon>Agaricomycetes</taxon>
        <taxon>Hymenochaetales</taxon>
        <taxon>Hymenochaetaceae</taxon>
        <taxon>Phellinidium</taxon>
    </lineage>
</organism>
<keyword evidence="1" id="KW-0472">Membrane</keyword>
<name>A0A4S4KWK6_9AGAM</name>
<feature type="transmembrane region" description="Helical" evidence="1">
    <location>
        <begin position="120"/>
        <end position="137"/>
    </location>
</feature>
<keyword evidence="1" id="KW-0812">Transmembrane</keyword>
<dbReference type="EMBL" id="SGPK01000491">
    <property type="protein sequence ID" value="THH03164.1"/>
    <property type="molecule type" value="Genomic_DNA"/>
</dbReference>
<feature type="transmembrane region" description="Helical" evidence="1">
    <location>
        <begin position="42"/>
        <end position="64"/>
    </location>
</feature>
<sequence>MHSTHVGLQSHFNTYFAQPSRPGSSLKDYLLMSVASYVVHRSALYALLWASAVVELGLTGWRIHHTKSVAGFYDPIVAALLVSAVLTLIWIPITSFLHLRKARGLHSDTGAGYAPLHAESGGNIVLWIMWLVDAAIATHKWPTRALVGPSSPKDAHLLLSLVAFAWISFGVLSLACVFVLMHFAALRAIRAAGHTTSEKTGA</sequence>
<evidence type="ECO:0000313" key="3">
    <source>
        <dbReference type="Proteomes" id="UP000308199"/>
    </source>
</evidence>
<feature type="transmembrane region" description="Helical" evidence="1">
    <location>
        <begin position="76"/>
        <end position="99"/>
    </location>
</feature>
<comment type="caution">
    <text evidence="2">The sequence shown here is derived from an EMBL/GenBank/DDBJ whole genome shotgun (WGS) entry which is preliminary data.</text>
</comment>
<dbReference type="OrthoDB" id="3227739at2759"/>
<protein>
    <recommendedName>
        <fullName evidence="4">MARVEL domain-containing protein</fullName>
    </recommendedName>
</protein>
<proteinExistence type="predicted"/>
<accession>A0A4S4KWK6</accession>
<dbReference type="AlphaFoldDB" id="A0A4S4KWK6"/>
<dbReference type="Proteomes" id="UP000308199">
    <property type="component" value="Unassembled WGS sequence"/>
</dbReference>
<gene>
    <name evidence="2" type="ORF">EW145_g6479</name>
</gene>
<keyword evidence="3" id="KW-1185">Reference proteome</keyword>
<evidence type="ECO:0000313" key="2">
    <source>
        <dbReference type="EMBL" id="THH03164.1"/>
    </source>
</evidence>
<keyword evidence="1" id="KW-1133">Transmembrane helix</keyword>